<evidence type="ECO:0008006" key="3">
    <source>
        <dbReference type="Google" id="ProtNLM"/>
    </source>
</evidence>
<keyword evidence="2" id="KW-1185">Reference proteome</keyword>
<evidence type="ECO:0000313" key="1">
    <source>
        <dbReference type="EMBL" id="TYZ28974.1"/>
    </source>
</evidence>
<accession>A0A5D6WRF4</accession>
<dbReference type="Proteomes" id="UP000322783">
    <property type="component" value="Unassembled WGS sequence"/>
</dbReference>
<dbReference type="EMBL" id="VTOZ01000011">
    <property type="protein sequence ID" value="TYZ28974.1"/>
    <property type="molecule type" value="Genomic_DNA"/>
</dbReference>
<proteinExistence type="predicted"/>
<protein>
    <recommendedName>
        <fullName evidence="3">CDP-Glycerol:Poly(Glycerophosphate) glycerophosphotransferase</fullName>
    </recommendedName>
</protein>
<organism evidence="1 2">
    <name type="scientific">Selenomonas caprae</name>
    <dbReference type="NCBI Taxonomy" id="2606905"/>
    <lineage>
        <taxon>Bacteria</taxon>
        <taxon>Bacillati</taxon>
        <taxon>Bacillota</taxon>
        <taxon>Negativicutes</taxon>
        <taxon>Selenomonadales</taxon>
        <taxon>Selenomonadaceae</taxon>
        <taxon>Selenomonas</taxon>
    </lineage>
</organism>
<reference evidence="1 2" key="1">
    <citation type="submission" date="2019-08" db="EMBL/GenBank/DDBJ databases">
        <title>Selenomonas sp. mPRGC5 and Selenomonas sp. mPRGC8 isolated from ruminal fluid of dairy goat (Capra hircus).</title>
        <authorList>
            <person name="Poothong S."/>
            <person name="Nuengjamnong C."/>
            <person name="Tanasupawat S."/>
        </authorList>
    </citation>
    <scope>NUCLEOTIDE SEQUENCE [LARGE SCALE GENOMIC DNA]</scope>
    <source>
        <strain evidence="2">mPRGC8</strain>
    </source>
</reference>
<dbReference type="SUPFAM" id="SSF53756">
    <property type="entry name" value="UDP-Glycosyltransferase/glycogen phosphorylase"/>
    <property type="match status" value="1"/>
</dbReference>
<evidence type="ECO:0000313" key="2">
    <source>
        <dbReference type="Proteomes" id="UP000322783"/>
    </source>
</evidence>
<gene>
    <name evidence="1" type="ORF">FZ041_06610</name>
</gene>
<comment type="caution">
    <text evidence="1">The sequence shown here is derived from an EMBL/GenBank/DDBJ whole genome shotgun (WGS) entry which is preliminary data.</text>
</comment>
<dbReference type="AlphaFoldDB" id="A0A5D6WRF4"/>
<sequence length="842" mass="96525">MMDRGIQRELIKALLQLNEMLRGIDFSDGVQRQTVVEILEAVNKRCKMDFTAPKAAAYAESLSGLAQIIGQTDWLNLQAEEKHECRNLCQEIIQIVIGKLRQESEIKKDIVFLPYKASMWDSLESVWRAASEDREHCNTYVIPIPYADRNEDGTVAAWHCEADMFPDDVPVLDWHEYTLEKLKAWQPDAIFIHNPYDDHNAVTSVDGQYYSSKLKTATAHLYYIPYYSTSGGMSENQKSCPAYENVEAIFVQAECLRGFFDESVRDKVQPLGSPKFDKVIHLCQNPPEPPAGWREKMKGRKVYFYNTSLQGMLADVDAFVQKMMYVFKTFEGRQDACILWRPHPLMMATLKSIRSEAVAKYEAARDYFITHDIGIYDDTPMIETAIAWSDVYIGDSGTSVTSLFGVAGKPIFVLDNQIHELPGPDDWLGKAFNGVQSMDEDWIITWNNCLFHSPNHDHHYEFYCRLAEDQDGAYYQYVHPVDDKLYICPAGIPEVLVIRNKKIIKRIKLREDESRHGLFARSVMLQNKIFMIPLRYSAIVCLDVSDDSVTYIEGTKDIVSILLGDFWFVGGSCVWQDKLVVSAASSAKQFIITPETLAVETIDLAPDRISGFSGLIPEDDKIWLLPIQGQEIWCWDPRKGNVKKYVGFPDGFTCEHPGMHFECDLMPLGSVAFANDTVYITPNWGNKFLKLDRASGKISEWKNDFKPSPQAANGYLYTWAIGWFFWQGWDQITTRLPKFMYAPTRTLYQVDWQREQWEKVPVSFDDDSKERMAIGFDRMSKWFLYGCIENAFNSLKDLLDGNIHGKAFDKERQLKAYESIAVNNDGTAGEKIYAYTRKQLGI</sequence>
<name>A0A5D6WRF4_9FIRM</name>
<dbReference type="RefSeq" id="WP_149188997.1">
    <property type="nucleotide sequence ID" value="NZ_VTOZ01000011.1"/>
</dbReference>
<dbReference type="SUPFAM" id="SSF63825">
    <property type="entry name" value="YWTD domain"/>
    <property type="match status" value="1"/>
</dbReference>